<dbReference type="Gene3D" id="3.40.50.360">
    <property type="match status" value="1"/>
</dbReference>
<keyword evidence="5" id="KW-1185">Reference proteome</keyword>
<dbReference type="InterPro" id="IPR003680">
    <property type="entry name" value="Flavodoxin_fold"/>
</dbReference>
<dbReference type="Pfam" id="PF02525">
    <property type="entry name" value="Flavodoxin_2"/>
    <property type="match status" value="1"/>
</dbReference>
<comment type="similarity">
    <text evidence="1">Belongs to the NAD(P)H dehydrogenase (quinone) family.</text>
</comment>
<dbReference type="STRING" id="337701.SAMN05444398_10450"/>
<dbReference type="GO" id="GO:0005829">
    <property type="term" value="C:cytosol"/>
    <property type="evidence" value="ECO:0007669"/>
    <property type="project" value="TreeGrafter"/>
</dbReference>
<keyword evidence="2" id="KW-0560">Oxidoreductase</keyword>
<dbReference type="Proteomes" id="UP000183974">
    <property type="component" value="Unassembled WGS sequence"/>
</dbReference>
<protein>
    <submittedName>
        <fullName evidence="4">Putative NADPH-quinone reductase (Modulator of drug activity B)</fullName>
    </submittedName>
</protein>
<evidence type="ECO:0000256" key="1">
    <source>
        <dbReference type="ARBA" id="ARBA00006252"/>
    </source>
</evidence>
<evidence type="ECO:0000313" key="5">
    <source>
        <dbReference type="Proteomes" id="UP000183974"/>
    </source>
</evidence>
<evidence type="ECO:0000259" key="3">
    <source>
        <dbReference type="Pfam" id="PF02525"/>
    </source>
</evidence>
<dbReference type="PANTHER" id="PTHR10204">
    <property type="entry name" value="NAD P H OXIDOREDUCTASE-RELATED"/>
    <property type="match status" value="1"/>
</dbReference>
<dbReference type="AlphaFoldDB" id="A0A1M7C0I2"/>
<sequence>MSRKRIFILDGHPARQSLCRGLAEAYSDAAQAAGHNVRLVHLNDLAFDMDYERAGYRDPKPLEPALEQVMQDIEWCEHLVMVTPMWWGGLPAKLKGLFDRAFLPGRSFDTRVTKLGMPAPMLGGRSARVVLTADTPGWFLRVRYGNAMIRQVRGQILGFVGIKPTRFTYFAAASHPKDGQAQRWLAKVRRIGAQGA</sequence>
<accession>A0A1M7C0I2</accession>
<feature type="domain" description="Flavodoxin-like fold" evidence="3">
    <location>
        <begin position="4"/>
        <end position="182"/>
    </location>
</feature>
<evidence type="ECO:0000256" key="2">
    <source>
        <dbReference type="ARBA" id="ARBA00023002"/>
    </source>
</evidence>
<dbReference type="InterPro" id="IPR051545">
    <property type="entry name" value="NAD(P)H_dehydrogenase_qn"/>
</dbReference>
<dbReference type="PANTHER" id="PTHR10204:SF34">
    <property type="entry name" value="NAD(P)H DEHYDROGENASE [QUINONE] 1 ISOFORM 1"/>
    <property type="match status" value="1"/>
</dbReference>
<organism evidence="4 5">
    <name type="scientific">Roseovarius pacificus</name>
    <dbReference type="NCBI Taxonomy" id="337701"/>
    <lineage>
        <taxon>Bacteria</taxon>
        <taxon>Pseudomonadati</taxon>
        <taxon>Pseudomonadota</taxon>
        <taxon>Alphaproteobacteria</taxon>
        <taxon>Rhodobacterales</taxon>
        <taxon>Roseobacteraceae</taxon>
        <taxon>Roseovarius</taxon>
    </lineage>
</organism>
<reference evidence="4 5" key="1">
    <citation type="submission" date="2016-11" db="EMBL/GenBank/DDBJ databases">
        <authorList>
            <person name="Jaros S."/>
            <person name="Januszkiewicz K."/>
            <person name="Wedrychowicz H."/>
        </authorList>
    </citation>
    <scope>NUCLEOTIDE SEQUENCE [LARGE SCALE GENOMIC DNA]</scope>
    <source>
        <strain evidence="4 5">DSM 29589</strain>
    </source>
</reference>
<dbReference type="InterPro" id="IPR029039">
    <property type="entry name" value="Flavoprotein-like_sf"/>
</dbReference>
<evidence type="ECO:0000313" key="4">
    <source>
        <dbReference type="EMBL" id="SHL60349.1"/>
    </source>
</evidence>
<dbReference type="RefSeq" id="WP_073034408.1">
    <property type="nucleotide sequence ID" value="NZ_BMLR01000004.1"/>
</dbReference>
<dbReference type="EMBL" id="FRBR01000004">
    <property type="protein sequence ID" value="SHL60349.1"/>
    <property type="molecule type" value="Genomic_DNA"/>
</dbReference>
<gene>
    <name evidence="4" type="ORF">SAMN05444398_10450</name>
</gene>
<dbReference type="SUPFAM" id="SSF52218">
    <property type="entry name" value="Flavoproteins"/>
    <property type="match status" value="1"/>
</dbReference>
<name>A0A1M7C0I2_9RHOB</name>
<dbReference type="GO" id="GO:0003955">
    <property type="term" value="F:NAD(P)H dehydrogenase (quinone) activity"/>
    <property type="evidence" value="ECO:0007669"/>
    <property type="project" value="TreeGrafter"/>
</dbReference>
<dbReference type="OrthoDB" id="9798454at2"/>
<proteinExistence type="inferred from homology"/>